<evidence type="ECO:0000313" key="2">
    <source>
        <dbReference type="Proteomes" id="UP000184404"/>
    </source>
</evidence>
<dbReference type="OrthoDB" id="9791837at2"/>
<name>A0A1M4XQC8_9FIRM</name>
<organism evidence="1 2">
    <name type="scientific">Schwartzia succinivorans DSM 10502</name>
    <dbReference type="NCBI Taxonomy" id="1123243"/>
    <lineage>
        <taxon>Bacteria</taxon>
        <taxon>Bacillati</taxon>
        <taxon>Bacillota</taxon>
        <taxon>Negativicutes</taxon>
        <taxon>Selenomonadales</taxon>
        <taxon>Selenomonadaceae</taxon>
        <taxon>Schwartzia</taxon>
    </lineage>
</organism>
<reference evidence="1 2" key="1">
    <citation type="submission" date="2016-11" db="EMBL/GenBank/DDBJ databases">
        <authorList>
            <person name="Jaros S."/>
            <person name="Januszkiewicz K."/>
            <person name="Wedrychowicz H."/>
        </authorList>
    </citation>
    <scope>NUCLEOTIDE SEQUENCE [LARGE SCALE GENOMIC DNA]</scope>
    <source>
        <strain evidence="1 2">DSM 10502</strain>
    </source>
</reference>
<dbReference type="EMBL" id="FQUG01000005">
    <property type="protein sequence ID" value="SHE95630.1"/>
    <property type="molecule type" value="Genomic_DNA"/>
</dbReference>
<dbReference type="RefSeq" id="WP_072935656.1">
    <property type="nucleotide sequence ID" value="NZ_FQUG01000005.1"/>
</dbReference>
<dbReference type="STRING" id="1123243.SAMN02745190_01566"/>
<accession>A0A1M4XQC8</accession>
<dbReference type="InterPro" id="IPR036291">
    <property type="entry name" value="NAD(P)-bd_dom_sf"/>
</dbReference>
<sequence length="424" mass="48707">MKIAIYGAGEVGQGCCQNLLRAGIQPEAFFDRRARKGEECLGIPLLQVDEYSDSKHSDTIVIIALADGLLHKEVADKLCSKGFQKLVFLPIAYDMPTRLKTKLTILYNEYLEGRVTGVVQDYGRYAKESFFEAGQAVASAGIDKVVVWVPLEIVYTESLEHWPGDKNNLHSPYAYYDRNIATNYWMLNLIRYFQGMDGSCDLYLSMYERNGGAKPNIEKRRLQFELFEHEYSFGMEFFIHSAPEAMWNERGYFNIVGGNHRIMYLYAKGCRYFPLKISRKDFCKWQGMEAVTPDLIERITYPISHPAFQYVIVHGVGEIYHTFKSIEESYGHVDLSNKKILDLSHTEGFFARQFARMKASKVIVAVKAEKLAFYEKLNRLMCVPDIELVDESVIESAELNYDIILRKDSIGMVEITEQTGKNYE</sequence>
<dbReference type="Gene3D" id="3.40.50.720">
    <property type="entry name" value="NAD(P)-binding Rossmann-like Domain"/>
    <property type="match status" value="1"/>
</dbReference>
<evidence type="ECO:0000313" key="1">
    <source>
        <dbReference type="EMBL" id="SHE95630.1"/>
    </source>
</evidence>
<gene>
    <name evidence="1" type="ORF">SAMN02745190_01566</name>
</gene>
<proteinExistence type="predicted"/>
<keyword evidence="2" id="KW-1185">Reference proteome</keyword>
<dbReference type="SUPFAM" id="SSF51735">
    <property type="entry name" value="NAD(P)-binding Rossmann-fold domains"/>
    <property type="match status" value="1"/>
</dbReference>
<dbReference type="AlphaFoldDB" id="A0A1M4XQC8"/>
<protein>
    <submittedName>
        <fullName evidence="1">Uncharacterized protein</fullName>
    </submittedName>
</protein>
<dbReference type="Proteomes" id="UP000184404">
    <property type="component" value="Unassembled WGS sequence"/>
</dbReference>